<comment type="subcellular location">
    <subcellularLocation>
        <location evidence="6">Cytoplasm</location>
    </subcellularLocation>
</comment>
<dbReference type="NCBIfam" id="NF006175">
    <property type="entry name" value="PRK08311.2-3"/>
    <property type="match status" value="1"/>
</dbReference>
<dbReference type="InterPro" id="IPR014244">
    <property type="entry name" value="RNA_pol_sigma-I"/>
</dbReference>
<evidence type="ECO:0000256" key="3">
    <source>
        <dbReference type="ARBA" id="ARBA00023082"/>
    </source>
</evidence>
<dbReference type="GO" id="GO:0003677">
    <property type="term" value="F:DNA binding"/>
    <property type="evidence" value="ECO:0007669"/>
    <property type="project" value="UniProtKB-UniRule"/>
</dbReference>
<dbReference type="InterPro" id="IPR014284">
    <property type="entry name" value="RNA_pol_sigma-70_dom"/>
</dbReference>
<evidence type="ECO:0000313" key="8">
    <source>
        <dbReference type="EMBL" id="SKA21440.1"/>
    </source>
</evidence>
<evidence type="ECO:0000259" key="7">
    <source>
        <dbReference type="Pfam" id="PF04542"/>
    </source>
</evidence>
<dbReference type="NCBIfam" id="TIGR02937">
    <property type="entry name" value="sigma70-ECF"/>
    <property type="match status" value="1"/>
</dbReference>
<dbReference type="HAMAP" id="MF_02064">
    <property type="entry name" value="Sigma70_SigI"/>
    <property type="match status" value="1"/>
</dbReference>
<dbReference type="RefSeq" id="WP_078666356.1">
    <property type="nucleotide sequence ID" value="NZ_FUXM01000039.1"/>
</dbReference>
<evidence type="ECO:0000256" key="1">
    <source>
        <dbReference type="ARBA" id="ARBA00022490"/>
    </source>
</evidence>
<feature type="short sequence motif" description="Polymerase core binding" evidence="6">
    <location>
        <begin position="45"/>
        <end position="58"/>
    </location>
</feature>
<keyword evidence="3 6" id="KW-0731">Sigma factor</keyword>
<comment type="function">
    <text evidence="6">Sigma factors are initiation factors that promote the attachment of RNA polymerase to specific initiation sites and are then released.</text>
</comment>
<gene>
    <name evidence="6" type="primary">sigI</name>
    <name evidence="8" type="ORF">SAMN02745885_02362</name>
</gene>
<evidence type="ECO:0000256" key="2">
    <source>
        <dbReference type="ARBA" id="ARBA00023015"/>
    </source>
</evidence>
<accession>A0A1T4RZJ8</accession>
<keyword evidence="4 6" id="KW-0238">DNA-binding</keyword>
<feature type="domain" description="RNA polymerase sigma-70 region 2" evidence="7">
    <location>
        <begin position="19"/>
        <end position="90"/>
    </location>
</feature>
<dbReference type="SUPFAM" id="SSF88946">
    <property type="entry name" value="Sigma2 domain of RNA polymerase sigma factors"/>
    <property type="match status" value="1"/>
</dbReference>
<dbReference type="Gene3D" id="1.10.1740.10">
    <property type="match status" value="1"/>
</dbReference>
<feature type="DNA-binding region" description="H-T-H motif" evidence="6">
    <location>
        <begin position="187"/>
        <end position="206"/>
    </location>
</feature>
<reference evidence="9" key="1">
    <citation type="submission" date="2017-02" db="EMBL/GenBank/DDBJ databases">
        <authorList>
            <person name="Varghese N."/>
            <person name="Submissions S."/>
        </authorList>
    </citation>
    <scope>NUCLEOTIDE SEQUENCE [LARGE SCALE GENOMIC DNA]</scope>
    <source>
        <strain evidence="9">DSM 16521</strain>
    </source>
</reference>
<comment type="subunit">
    <text evidence="6">Interacts with RsgI.</text>
</comment>
<dbReference type="AlphaFoldDB" id="A0A1T4RZJ8"/>
<keyword evidence="2 6" id="KW-0805">Transcription regulation</keyword>
<protein>
    <recommendedName>
        <fullName evidence="6">RNA polymerase sigma factor SigI</fullName>
    </recommendedName>
</protein>
<evidence type="ECO:0000256" key="4">
    <source>
        <dbReference type="ARBA" id="ARBA00023125"/>
    </source>
</evidence>
<dbReference type="GO" id="GO:0016987">
    <property type="term" value="F:sigma factor activity"/>
    <property type="evidence" value="ECO:0007669"/>
    <property type="project" value="UniProtKB-UniRule"/>
</dbReference>
<proteinExistence type="inferred from homology"/>
<dbReference type="PIRSF" id="PIRSF038953">
    <property type="entry name" value="SigI"/>
    <property type="match status" value="1"/>
</dbReference>
<dbReference type="NCBIfam" id="TIGR02895">
    <property type="entry name" value="spore_sigI"/>
    <property type="match status" value="1"/>
</dbReference>
<keyword evidence="9" id="KW-1185">Reference proteome</keyword>
<keyword evidence="5 6" id="KW-0804">Transcription</keyword>
<comment type="activity regulation">
    <text evidence="6">Negatively regulated by the anti-sigma-I factor RsgI.</text>
</comment>
<keyword evidence="6" id="KW-0346">Stress response</keyword>
<keyword evidence="1 6" id="KW-0963">Cytoplasm</keyword>
<evidence type="ECO:0000256" key="6">
    <source>
        <dbReference type="HAMAP-Rule" id="MF_02064"/>
    </source>
</evidence>
<dbReference type="GO" id="GO:0006352">
    <property type="term" value="P:DNA-templated transcription initiation"/>
    <property type="evidence" value="ECO:0007669"/>
    <property type="project" value="UniProtKB-UniRule"/>
</dbReference>
<dbReference type="Proteomes" id="UP000189933">
    <property type="component" value="Unassembled WGS sequence"/>
</dbReference>
<name>A0A1T4RZJ8_9FIRM</name>
<evidence type="ECO:0000256" key="5">
    <source>
        <dbReference type="ARBA" id="ARBA00023163"/>
    </source>
</evidence>
<dbReference type="Pfam" id="PF04542">
    <property type="entry name" value="Sigma70_r2"/>
    <property type="match status" value="1"/>
</dbReference>
<dbReference type="GO" id="GO:0005737">
    <property type="term" value="C:cytoplasm"/>
    <property type="evidence" value="ECO:0007669"/>
    <property type="project" value="UniProtKB-SubCell"/>
</dbReference>
<dbReference type="EMBL" id="FUXM01000039">
    <property type="protein sequence ID" value="SKA21440.1"/>
    <property type="molecule type" value="Genomic_DNA"/>
</dbReference>
<organism evidence="8 9">
    <name type="scientific">Carboxydocella sporoproducens DSM 16521</name>
    <dbReference type="NCBI Taxonomy" id="1121270"/>
    <lineage>
        <taxon>Bacteria</taxon>
        <taxon>Bacillati</taxon>
        <taxon>Bacillota</taxon>
        <taxon>Clostridia</taxon>
        <taxon>Eubacteriales</taxon>
        <taxon>Clostridiales Family XVI. Incertae Sedis</taxon>
        <taxon>Carboxydocella</taxon>
    </lineage>
</organism>
<dbReference type="InterPro" id="IPR007627">
    <property type="entry name" value="RNA_pol_sigma70_r2"/>
</dbReference>
<dbReference type="OrthoDB" id="3190733at2"/>
<comment type="similarity">
    <text evidence="6">Belongs to the sigma-70 factor family. SigI subfamily.</text>
</comment>
<dbReference type="InterPro" id="IPR013325">
    <property type="entry name" value="RNA_pol_sigma_r2"/>
</dbReference>
<evidence type="ECO:0000313" key="9">
    <source>
        <dbReference type="Proteomes" id="UP000189933"/>
    </source>
</evidence>
<sequence>MEELVLRAQQGDRQLREQLLQEYQPFIVKIASQTVGRFLNWGVDEELNIALTAFDEAILRFQQKKGTPFLPFAALVIRSRLLDWLRAEQRHQHLSLDIENEQEEDFSPAELQLSLAQYQARSLAEERGLELALLEEKLRPFAISFNDLVDSAPRHRDTKQALVKAARYLAQNQSLFQQLLEKKTVPAKQLAEVSGVSLKTLEKGRKYLIAVALILHDATEFVHLIYYLKPLLQLEEREQE</sequence>